<evidence type="ECO:0000313" key="3">
    <source>
        <dbReference type="EMBL" id="RYN42985.1"/>
    </source>
</evidence>
<evidence type="ECO:0000256" key="2">
    <source>
        <dbReference type="SAM" id="SignalP"/>
    </source>
</evidence>
<protein>
    <recommendedName>
        <fullName evidence="5">Ig-like domain-containing protein</fullName>
    </recommendedName>
</protein>
<evidence type="ECO:0008006" key="5">
    <source>
        <dbReference type="Google" id="ProtNLM"/>
    </source>
</evidence>
<keyword evidence="2" id="KW-0732">Signal</keyword>
<feature type="chain" id="PRO_5020252993" description="Ig-like domain-containing protein" evidence="2">
    <location>
        <begin position="20"/>
        <end position="1164"/>
    </location>
</feature>
<evidence type="ECO:0000313" key="4">
    <source>
        <dbReference type="Proteomes" id="UP000292402"/>
    </source>
</evidence>
<organism evidence="3 4">
    <name type="scientific">Alternaria tenuissima</name>
    <dbReference type="NCBI Taxonomy" id="119927"/>
    <lineage>
        <taxon>Eukaryota</taxon>
        <taxon>Fungi</taxon>
        <taxon>Dikarya</taxon>
        <taxon>Ascomycota</taxon>
        <taxon>Pezizomycotina</taxon>
        <taxon>Dothideomycetes</taxon>
        <taxon>Pleosporomycetidae</taxon>
        <taxon>Pleosporales</taxon>
        <taxon>Pleosporineae</taxon>
        <taxon>Pleosporaceae</taxon>
        <taxon>Alternaria</taxon>
        <taxon>Alternaria sect. Alternaria</taxon>
        <taxon>Alternaria alternata complex</taxon>
    </lineage>
</organism>
<dbReference type="Proteomes" id="UP000292402">
    <property type="component" value="Unassembled WGS sequence"/>
</dbReference>
<accession>A0A4Q4M4I7</accession>
<evidence type="ECO:0000256" key="1">
    <source>
        <dbReference type="SAM" id="MobiDB-lite"/>
    </source>
</evidence>
<feature type="signal peptide" evidence="2">
    <location>
        <begin position="1"/>
        <end position="19"/>
    </location>
</feature>
<sequence>MRVYNLLAGWLSLAGLAIAAPTPQSSAVQLVPDVSQPTVESNLVPGAPPQCSTLDPEKWLLHVCGSHTTGITNLLGLNLLNHCTALSHNVKHEVTTTSQSDGLICYFYDGSNHCNSEYMTATVNRHTDIPAPIGKRAEFVMCRRKQIRDAAEIEARGEDDSSPDHDSFVQPDESRALVSPVSNCITPDSRNHFLNICTEDSYGNAFPNRWIDTCVQLSPNVAHHVTIIVQKAGLMCKFYDDSNGCSGNVRYITRTIDKPHRFEPPAEFGNYLKYALCRRGEWKRDANELKLETHDEDASLNTTIDQPTGVDTNEVTTSTKTKYLLARISSDITSIELKENSMYICTRLSDRVGRHVTHTAQHNFAACQFFASSCDGAPLLTVKPNIFGYLDQAISSDVGSQITHVKCGIYGFPKVSVRDEDTSSKIPVHTASKADLPLIAKIISSTTSMDIDEGLANRCKKLNNHVAHDVKYTSLRYDIICAFYENNGCGAGRKPLVVIRPKDAAYSDEPMASDLGKKMTHVKCGIWNMPDETEMPHGSIDMYARDEDAFAAAADIIYATDPDTADDSGITDVVYATHMYADTRVSSIEESALDQCYQLPNKTIKQVTWIEQPQGYVCDYYERDCQDGNVLRTLDTRKAKWSYPTEPEVGMQIEYAMCKHSFDKRDVSMITEGPVVNSPLSVVASSLVTLDSQIPKLPALERGQLRIGEDIDNKQIRAVVDALNGCVNFPARQYPSSTRTLDQSGLTICKYYAETECAEPLMLDALNDEEKDWKIRSDFAQKIDSAKCTIFESVAPASIRARFPEPTLEWGQLRVGEDLGNTHIRKVVSALNGCVDFPTPMYPDPIHFLEQSGRSECLFYSKSACTGAPILHTLNSEEKDLKQPTKLAQQINSAQCVVLESIEIPPASIQTRSELLPQVKANDIQVTVGHSVSALSTSSLKVADLYICSEVNLDPAHCTVLHTLNQCIAFPGPFAYQAKVITQAKGSLCKYYTKPGCMDGDLYFSYMSNPTQDAQLSGWGVEKLAGVWCGGTGATSTANVSAVNTHTSIDPSTVVPSNLAKRGNPFYHWSISPGSTSICRQRNFAFCTNNAVNALHQCVSFAPADQGPASMIQYAGVYCKWYADSGCASGEHKAYDFLDSRKGDAYADGLSRLYRSVKCEKDAW</sequence>
<dbReference type="EMBL" id="PDXA01000045">
    <property type="protein sequence ID" value="RYN42985.1"/>
    <property type="molecule type" value="Genomic_DNA"/>
</dbReference>
<reference evidence="4" key="1">
    <citation type="journal article" date="2019" name="bioRxiv">
        <title>Genomics, evolutionary history and diagnostics of the Alternaria alternata species group including apple and Asian pear pathotypes.</title>
        <authorList>
            <person name="Armitage A.D."/>
            <person name="Cockerton H.M."/>
            <person name="Sreenivasaprasad S."/>
            <person name="Woodhall J.W."/>
            <person name="Lane C.R."/>
            <person name="Harrison R.J."/>
            <person name="Clarkson J.P."/>
        </authorList>
    </citation>
    <scope>NUCLEOTIDE SEQUENCE [LARGE SCALE GENOMIC DNA]</scope>
    <source>
        <strain evidence="4">FERA 1082</strain>
    </source>
</reference>
<name>A0A4Q4M4I7_9PLEO</name>
<feature type="region of interest" description="Disordered" evidence="1">
    <location>
        <begin position="152"/>
        <end position="172"/>
    </location>
</feature>
<gene>
    <name evidence="3" type="ORF">AA0114_g10316</name>
</gene>
<comment type="caution">
    <text evidence="3">The sequence shown here is derived from an EMBL/GenBank/DDBJ whole genome shotgun (WGS) entry which is preliminary data.</text>
</comment>
<dbReference type="AlphaFoldDB" id="A0A4Q4M4I7"/>
<proteinExistence type="predicted"/>